<feature type="signal peptide" evidence="1">
    <location>
        <begin position="1"/>
        <end position="19"/>
    </location>
</feature>
<gene>
    <name evidence="2" type="ORF">D9758_015753</name>
</gene>
<evidence type="ECO:0000313" key="3">
    <source>
        <dbReference type="Proteomes" id="UP000559256"/>
    </source>
</evidence>
<protein>
    <submittedName>
        <fullName evidence="2">Uncharacterized protein</fullName>
    </submittedName>
</protein>
<dbReference type="AlphaFoldDB" id="A0A8H5FIY0"/>
<comment type="caution">
    <text evidence="2">The sequence shown here is derived from an EMBL/GenBank/DDBJ whole genome shotgun (WGS) entry which is preliminary data.</text>
</comment>
<keyword evidence="3" id="KW-1185">Reference proteome</keyword>
<keyword evidence="1" id="KW-0732">Signal</keyword>
<evidence type="ECO:0000313" key="2">
    <source>
        <dbReference type="EMBL" id="KAF5338292.1"/>
    </source>
</evidence>
<reference evidence="2 3" key="1">
    <citation type="journal article" date="2020" name="ISME J.">
        <title>Uncovering the hidden diversity of litter-decomposition mechanisms in mushroom-forming fungi.</title>
        <authorList>
            <person name="Floudas D."/>
            <person name="Bentzer J."/>
            <person name="Ahren D."/>
            <person name="Johansson T."/>
            <person name="Persson P."/>
            <person name="Tunlid A."/>
        </authorList>
    </citation>
    <scope>NUCLEOTIDE SEQUENCE [LARGE SCALE GENOMIC DNA]</scope>
    <source>
        <strain evidence="2 3">CBS 291.85</strain>
    </source>
</reference>
<evidence type="ECO:0000256" key="1">
    <source>
        <dbReference type="SAM" id="SignalP"/>
    </source>
</evidence>
<name>A0A8H5FIY0_9AGAR</name>
<feature type="chain" id="PRO_5034757589" evidence="1">
    <location>
        <begin position="20"/>
        <end position="170"/>
    </location>
</feature>
<sequence>MMMKSIVSVFAIFVATVAAESHVVKLVNNCGQGTAVFEVAGGKQFTGASNTISGPVKGGVAWIKGAFGCGDADALNCGDVEFTLINPDTDPSNTQNAVNYSLQQNAGQTHTFKYKMDVVANGCSLKPNNPGPCTGPTQASCPGAFVGTDPADGTVFQCSAADVGLTITFC</sequence>
<dbReference type="OrthoDB" id="3342934at2759"/>
<proteinExistence type="predicted"/>
<accession>A0A8H5FIY0</accession>
<organism evidence="2 3">
    <name type="scientific">Tetrapyrgos nigripes</name>
    <dbReference type="NCBI Taxonomy" id="182062"/>
    <lineage>
        <taxon>Eukaryota</taxon>
        <taxon>Fungi</taxon>
        <taxon>Dikarya</taxon>
        <taxon>Basidiomycota</taxon>
        <taxon>Agaricomycotina</taxon>
        <taxon>Agaricomycetes</taxon>
        <taxon>Agaricomycetidae</taxon>
        <taxon>Agaricales</taxon>
        <taxon>Marasmiineae</taxon>
        <taxon>Marasmiaceae</taxon>
        <taxon>Tetrapyrgos</taxon>
    </lineage>
</organism>
<dbReference type="EMBL" id="JAACJM010000197">
    <property type="protein sequence ID" value="KAF5338292.1"/>
    <property type="molecule type" value="Genomic_DNA"/>
</dbReference>
<dbReference type="Proteomes" id="UP000559256">
    <property type="component" value="Unassembled WGS sequence"/>
</dbReference>